<protein>
    <submittedName>
        <fullName evidence="3">Uncharacterized protein</fullName>
    </submittedName>
</protein>
<dbReference type="OrthoDB" id="3700259at2"/>
<evidence type="ECO:0000313" key="3">
    <source>
        <dbReference type="EMBL" id="RKT54182.1"/>
    </source>
</evidence>
<feature type="signal peptide" evidence="2">
    <location>
        <begin position="1"/>
        <end position="25"/>
    </location>
</feature>
<reference evidence="3 4" key="1">
    <citation type="submission" date="2018-10" db="EMBL/GenBank/DDBJ databases">
        <title>Sequencing the genomes of 1000 actinobacteria strains.</title>
        <authorList>
            <person name="Klenk H.-P."/>
        </authorList>
    </citation>
    <scope>NUCLEOTIDE SEQUENCE [LARGE SCALE GENOMIC DNA]</scope>
    <source>
        <strain evidence="3 4">DSM 43800</strain>
    </source>
</reference>
<feature type="region of interest" description="Disordered" evidence="1">
    <location>
        <begin position="118"/>
        <end position="146"/>
    </location>
</feature>
<dbReference type="RefSeq" id="WP_121005556.1">
    <property type="nucleotide sequence ID" value="NZ_RBXO01000001.1"/>
</dbReference>
<evidence type="ECO:0000256" key="2">
    <source>
        <dbReference type="SAM" id="SignalP"/>
    </source>
</evidence>
<comment type="caution">
    <text evidence="3">The sequence shown here is derived from an EMBL/GenBank/DDBJ whole genome shotgun (WGS) entry which is preliminary data.</text>
</comment>
<evidence type="ECO:0000313" key="4">
    <source>
        <dbReference type="Proteomes" id="UP000282084"/>
    </source>
</evidence>
<proteinExistence type="predicted"/>
<name>A0A495VXP3_9PSEU</name>
<keyword evidence="4" id="KW-1185">Reference proteome</keyword>
<sequence length="215" mass="22732">MTIKRRVFLAGALAAPLFGQLQAQASALGRSVVTLEEGWVRIDWTDAALARLEQFGGTPFAVAPARMVGDPARHSVRLPLRSALVDGAFTDGQGEVDGGFGVRTDEHRVVLEAITRESGDPRAHGERTVDGRAYPKAPVSTGDVGEGRVVVQPGLPAAPSLPGRPTVVRVSDIPVRPTRETLEVFEDVLGDPVFTLGTVIAHVSGEGSYRPEPVG</sequence>
<feature type="chain" id="PRO_5019766028" evidence="2">
    <location>
        <begin position="26"/>
        <end position="215"/>
    </location>
</feature>
<keyword evidence="2" id="KW-0732">Signal</keyword>
<evidence type="ECO:0000256" key="1">
    <source>
        <dbReference type="SAM" id="MobiDB-lite"/>
    </source>
</evidence>
<dbReference type="Proteomes" id="UP000282084">
    <property type="component" value="Unassembled WGS sequence"/>
</dbReference>
<gene>
    <name evidence="3" type="ORF">C8E97_2796</name>
</gene>
<organism evidence="3 4">
    <name type="scientific">Saccharothrix australiensis</name>
    <dbReference type="NCBI Taxonomy" id="2072"/>
    <lineage>
        <taxon>Bacteria</taxon>
        <taxon>Bacillati</taxon>
        <taxon>Actinomycetota</taxon>
        <taxon>Actinomycetes</taxon>
        <taxon>Pseudonocardiales</taxon>
        <taxon>Pseudonocardiaceae</taxon>
        <taxon>Saccharothrix</taxon>
    </lineage>
</organism>
<feature type="compositionally biased region" description="Basic and acidic residues" evidence="1">
    <location>
        <begin position="118"/>
        <end position="130"/>
    </location>
</feature>
<accession>A0A495VXP3</accession>
<dbReference type="EMBL" id="RBXO01000001">
    <property type="protein sequence ID" value="RKT54182.1"/>
    <property type="molecule type" value="Genomic_DNA"/>
</dbReference>
<dbReference type="AlphaFoldDB" id="A0A495VXP3"/>